<dbReference type="EMBL" id="VSRR010065578">
    <property type="protein sequence ID" value="MPC84500.1"/>
    <property type="molecule type" value="Genomic_DNA"/>
</dbReference>
<name>A0A5B7IJ30_PORTR</name>
<proteinExistence type="predicted"/>
<dbReference type="AlphaFoldDB" id="A0A5B7IJ30"/>
<evidence type="ECO:0000256" key="1">
    <source>
        <dbReference type="SAM" id="MobiDB-lite"/>
    </source>
</evidence>
<feature type="compositionally biased region" description="Low complexity" evidence="1">
    <location>
        <begin position="17"/>
        <end position="28"/>
    </location>
</feature>
<keyword evidence="3" id="KW-1185">Reference proteome</keyword>
<reference evidence="2 3" key="1">
    <citation type="submission" date="2019-05" db="EMBL/GenBank/DDBJ databases">
        <title>Another draft genome of Portunus trituberculatus and its Hox gene families provides insights of decapod evolution.</title>
        <authorList>
            <person name="Jeong J.-H."/>
            <person name="Song I."/>
            <person name="Kim S."/>
            <person name="Choi T."/>
            <person name="Kim D."/>
            <person name="Ryu S."/>
            <person name="Kim W."/>
        </authorList>
    </citation>
    <scope>NUCLEOTIDE SEQUENCE [LARGE SCALE GENOMIC DNA]</scope>
    <source>
        <tissue evidence="2">Muscle</tissue>
    </source>
</reference>
<accession>A0A5B7IJ30</accession>
<evidence type="ECO:0000313" key="3">
    <source>
        <dbReference type="Proteomes" id="UP000324222"/>
    </source>
</evidence>
<evidence type="ECO:0000313" key="2">
    <source>
        <dbReference type="EMBL" id="MPC84500.1"/>
    </source>
</evidence>
<protein>
    <submittedName>
        <fullName evidence="2">Uncharacterized protein</fullName>
    </submittedName>
</protein>
<sequence length="196" mass="20941">MLAAPCWKTECAGAPQGQGTQRRQNTTQVPNGRLDGLECGVQDGASLRPQAAEDRQYPPIGISLPHSASPKATVPMTGFSSSALGSLSPAQHTAGTLQHAVMQAGKANIYSCLSFLGSLRDSTVATWAELKNAPRLTWRPTSHIHLALLRQIQFKSEYLIKGAPSPPLPLPDRQVLSSAVTARAPSKQTFTHCHRG</sequence>
<comment type="caution">
    <text evidence="2">The sequence shown here is derived from an EMBL/GenBank/DDBJ whole genome shotgun (WGS) entry which is preliminary data.</text>
</comment>
<organism evidence="2 3">
    <name type="scientific">Portunus trituberculatus</name>
    <name type="common">Swimming crab</name>
    <name type="synonym">Neptunus trituberculatus</name>
    <dbReference type="NCBI Taxonomy" id="210409"/>
    <lineage>
        <taxon>Eukaryota</taxon>
        <taxon>Metazoa</taxon>
        <taxon>Ecdysozoa</taxon>
        <taxon>Arthropoda</taxon>
        <taxon>Crustacea</taxon>
        <taxon>Multicrustacea</taxon>
        <taxon>Malacostraca</taxon>
        <taxon>Eumalacostraca</taxon>
        <taxon>Eucarida</taxon>
        <taxon>Decapoda</taxon>
        <taxon>Pleocyemata</taxon>
        <taxon>Brachyura</taxon>
        <taxon>Eubrachyura</taxon>
        <taxon>Portunoidea</taxon>
        <taxon>Portunidae</taxon>
        <taxon>Portuninae</taxon>
        <taxon>Portunus</taxon>
    </lineage>
</organism>
<dbReference type="Proteomes" id="UP000324222">
    <property type="component" value="Unassembled WGS sequence"/>
</dbReference>
<feature type="region of interest" description="Disordered" evidence="1">
    <location>
        <begin position="11"/>
        <end position="33"/>
    </location>
</feature>
<gene>
    <name evidence="2" type="ORF">E2C01_079239</name>
</gene>